<proteinExistence type="predicted"/>
<dbReference type="InterPro" id="IPR018707">
    <property type="entry name" value="LpxR"/>
</dbReference>
<sequence>MYNKVLLVILSLFTTYFGAISQEYNHEFGVVSDNDAYLWYGQDRYYTNGLFIYYRRAIDQDKLNGNLEKLTYELSIGQKMYTPLSGYGPDPRTHDRPFAGYLYGKAQVNLFYQREQVWKAGLALGTSGPNSLASGTQNLIHNTVGLYETSGWDYQIQNEAAVNLDIQYTALLGRNRAKSVDFSLESYAQLGTVFNGAGLGLLFRTGHINQLFHSSYHNAAISQNSKTKKLHERELYFYARPQFNYVAYDATIQGSLFTHNSPVTFSIRPFVFEQKLGINYSTARFTLDYSLTFRAREIKSNARPHQYGSIAIFYRFN</sequence>
<protein>
    <submittedName>
        <fullName evidence="1">Lipid A deacylase LpxR family protein</fullName>
    </submittedName>
</protein>
<comment type="caution">
    <text evidence="1">The sequence shown here is derived from an EMBL/GenBank/DDBJ whole genome shotgun (WGS) entry which is preliminary data.</text>
</comment>
<accession>A0A4U0P6H4</accession>
<keyword evidence="2" id="KW-1185">Reference proteome</keyword>
<gene>
    <name evidence="1" type="ORF">FAZ15_01855</name>
</gene>
<evidence type="ECO:0000313" key="2">
    <source>
        <dbReference type="Proteomes" id="UP000306808"/>
    </source>
</evidence>
<dbReference type="InterPro" id="IPR037107">
    <property type="entry name" value="Put_OMP_sf"/>
</dbReference>
<dbReference type="RefSeq" id="WP_136899557.1">
    <property type="nucleotide sequence ID" value="NZ_SUME01000001.1"/>
</dbReference>
<dbReference type="Pfam" id="PF09982">
    <property type="entry name" value="LpxR"/>
    <property type="match status" value="1"/>
</dbReference>
<organism evidence="1 2">
    <name type="scientific">Sphingobacterium olei</name>
    <dbReference type="NCBI Taxonomy" id="2571155"/>
    <lineage>
        <taxon>Bacteria</taxon>
        <taxon>Pseudomonadati</taxon>
        <taxon>Bacteroidota</taxon>
        <taxon>Sphingobacteriia</taxon>
        <taxon>Sphingobacteriales</taxon>
        <taxon>Sphingobacteriaceae</taxon>
        <taxon>Sphingobacterium</taxon>
    </lineage>
</organism>
<name>A0A4U0P6H4_9SPHI</name>
<evidence type="ECO:0000313" key="1">
    <source>
        <dbReference type="EMBL" id="TJZ63066.1"/>
    </source>
</evidence>
<dbReference type="OrthoDB" id="622552at2"/>
<dbReference type="Proteomes" id="UP000306808">
    <property type="component" value="Unassembled WGS sequence"/>
</dbReference>
<dbReference type="Gene3D" id="2.40.128.140">
    <property type="entry name" value="Outer membrane protein"/>
    <property type="match status" value="1"/>
</dbReference>
<dbReference type="EMBL" id="SUME01000001">
    <property type="protein sequence ID" value="TJZ63066.1"/>
    <property type="molecule type" value="Genomic_DNA"/>
</dbReference>
<reference evidence="1 2" key="1">
    <citation type="submission" date="2019-04" db="EMBL/GenBank/DDBJ databases">
        <title>Sphingobacterium olei sp. nov., isolated from oil-contaminated soil.</title>
        <authorList>
            <person name="Liu B."/>
        </authorList>
    </citation>
    <scope>NUCLEOTIDE SEQUENCE [LARGE SCALE GENOMIC DNA]</scope>
    <source>
        <strain evidence="1 2">HAL-9</strain>
    </source>
</reference>
<dbReference type="AlphaFoldDB" id="A0A4U0P6H4"/>